<dbReference type="Proteomes" id="UP000605986">
    <property type="component" value="Unassembled WGS sequence"/>
</dbReference>
<gene>
    <name evidence="2" type="ORF">F53441_14239</name>
</gene>
<evidence type="ECO:0000313" key="2">
    <source>
        <dbReference type="EMBL" id="KAF4424232.1"/>
    </source>
</evidence>
<reference evidence="2" key="1">
    <citation type="submission" date="2020-01" db="EMBL/GenBank/DDBJ databases">
        <title>Identification and distribution of gene clusters putatively required for synthesis of sphingolipid metabolism inhibitors in phylogenetically diverse species of the filamentous fungus Fusarium.</title>
        <authorList>
            <person name="Kim H.-S."/>
            <person name="Busman M."/>
            <person name="Brown D.W."/>
            <person name="Divon H."/>
            <person name="Uhlig S."/>
            <person name="Proctor R.H."/>
        </authorList>
    </citation>
    <scope>NUCLEOTIDE SEQUENCE</scope>
    <source>
        <strain evidence="2">NRRL 53441</strain>
    </source>
</reference>
<protein>
    <submittedName>
        <fullName evidence="2">Uncharacterized protein</fullName>
    </submittedName>
</protein>
<dbReference type="AlphaFoldDB" id="A0A8H4NE30"/>
<dbReference type="OrthoDB" id="5099148at2759"/>
<feature type="non-terminal residue" evidence="2">
    <location>
        <position position="160"/>
    </location>
</feature>
<comment type="caution">
    <text evidence="2">The sequence shown here is derived from an EMBL/GenBank/DDBJ whole genome shotgun (WGS) entry which is preliminary data.</text>
</comment>
<proteinExistence type="predicted"/>
<sequence length="160" mass="15671">MTPKDLLTKYFSRWKKQKEAKSKPAPVESPARSISTTPEPVHKTPVSKAGSAGPPWGKYHVPPTTTTDGGSYPVGNIYGGVSGDTVGHDHGHSYRDRGGWGLGGVEDGTDHGGSYGGYHGGHGDHGGSNSGGGYGDHGGGGGGGDSGGGGGGDSGGGGGG</sequence>
<accession>A0A8H4NE30</accession>
<feature type="compositionally biased region" description="Basic and acidic residues" evidence="1">
    <location>
        <begin position="86"/>
        <end position="98"/>
    </location>
</feature>
<dbReference type="EMBL" id="JAADJG010001134">
    <property type="protein sequence ID" value="KAF4424232.1"/>
    <property type="molecule type" value="Genomic_DNA"/>
</dbReference>
<organism evidence="2 3">
    <name type="scientific">Fusarium austroafricanum</name>
    <dbReference type="NCBI Taxonomy" id="2364996"/>
    <lineage>
        <taxon>Eukaryota</taxon>
        <taxon>Fungi</taxon>
        <taxon>Dikarya</taxon>
        <taxon>Ascomycota</taxon>
        <taxon>Pezizomycotina</taxon>
        <taxon>Sordariomycetes</taxon>
        <taxon>Hypocreomycetidae</taxon>
        <taxon>Hypocreales</taxon>
        <taxon>Nectriaceae</taxon>
        <taxon>Fusarium</taxon>
        <taxon>Fusarium concolor species complex</taxon>
    </lineage>
</organism>
<keyword evidence="3" id="KW-1185">Reference proteome</keyword>
<evidence type="ECO:0000256" key="1">
    <source>
        <dbReference type="SAM" id="MobiDB-lite"/>
    </source>
</evidence>
<feature type="region of interest" description="Disordered" evidence="1">
    <location>
        <begin position="13"/>
        <end position="160"/>
    </location>
</feature>
<feature type="compositionally biased region" description="Gly residues" evidence="1">
    <location>
        <begin position="99"/>
        <end position="160"/>
    </location>
</feature>
<name>A0A8H4NE30_9HYPO</name>
<evidence type="ECO:0000313" key="3">
    <source>
        <dbReference type="Proteomes" id="UP000605986"/>
    </source>
</evidence>